<sequence>MTNAVFELPKTRLCAAVVLSWGYVDQQMLETTTTALQAELGNGWSTTSAFQFMAGKTAKAALDTAAADEQVSLLTAYNLAKLVCSEFGLAAVNQPDHIDRAELMAAVSARH</sequence>
<name>A0ABT1TVF3_9GAMM</name>
<keyword evidence="2" id="KW-1185">Reference proteome</keyword>
<gene>
    <name evidence="1" type="ORF">NP589_13845</name>
</gene>
<organism evidence="1 2">
    <name type="scientific">Methylomonas rosea</name>
    <dbReference type="NCBI Taxonomy" id="2952227"/>
    <lineage>
        <taxon>Bacteria</taxon>
        <taxon>Pseudomonadati</taxon>
        <taxon>Pseudomonadota</taxon>
        <taxon>Gammaproteobacteria</taxon>
        <taxon>Methylococcales</taxon>
        <taxon>Methylococcaceae</taxon>
        <taxon>Methylomonas</taxon>
    </lineage>
</organism>
<dbReference type="Proteomes" id="UP001524570">
    <property type="component" value="Unassembled WGS sequence"/>
</dbReference>
<dbReference type="RefSeq" id="WP_256607523.1">
    <property type="nucleotide sequence ID" value="NZ_JANIBL010000042.1"/>
</dbReference>
<evidence type="ECO:0000313" key="1">
    <source>
        <dbReference type="EMBL" id="MCQ8118515.1"/>
    </source>
</evidence>
<proteinExistence type="predicted"/>
<comment type="caution">
    <text evidence="1">The sequence shown here is derived from an EMBL/GenBank/DDBJ whole genome shotgun (WGS) entry which is preliminary data.</text>
</comment>
<evidence type="ECO:0000313" key="2">
    <source>
        <dbReference type="Proteomes" id="UP001524570"/>
    </source>
</evidence>
<protein>
    <submittedName>
        <fullName evidence="1">Uncharacterized protein</fullName>
    </submittedName>
</protein>
<reference evidence="1 2" key="1">
    <citation type="submission" date="2022-07" db="EMBL/GenBank/DDBJ databases">
        <title>Methylomonas rivi sp. nov., Methylomonas rosea sp. nov., Methylomonas aureus sp. nov. and Methylomonas subterranea sp. nov., four novel methanotrophs isolated from a freshwater creek and the deep terrestrial subsurface.</title>
        <authorList>
            <person name="Abin C."/>
            <person name="Sankaranarayanan K."/>
            <person name="Garner C."/>
            <person name="Sindelar R."/>
            <person name="Kotary K."/>
            <person name="Garner R."/>
            <person name="Barclay S."/>
            <person name="Lawson P."/>
            <person name="Krumholz L."/>
        </authorList>
    </citation>
    <scope>NUCLEOTIDE SEQUENCE [LARGE SCALE GENOMIC DNA]</scope>
    <source>
        <strain evidence="1 2">WSC-7</strain>
    </source>
</reference>
<dbReference type="EMBL" id="JANIBL010000042">
    <property type="protein sequence ID" value="MCQ8118515.1"/>
    <property type="molecule type" value="Genomic_DNA"/>
</dbReference>
<accession>A0ABT1TVF3</accession>